<dbReference type="OrthoDB" id="10251412at2759"/>
<keyword evidence="3" id="KW-1185">Reference proteome</keyword>
<evidence type="ECO:0000313" key="3">
    <source>
        <dbReference type="Proteomes" id="UP000775872"/>
    </source>
</evidence>
<accession>A0A9N9ZIM1</accession>
<dbReference type="Pfam" id="PF08740">
    <property type="entry name" value="BCS1_N"/>
    <property type="match status" value="1"/>
</dbReference>
<protein>
    <recommendedName>
        <fullName evidence="1">BCS1 N-terminal domain-containing protein</fullName>
    </recommendedName>
</protein>
<dbReference type="Proteomes" id="UP000775872">
    <property type="component" value="Unassembled WGS sequence"/>
</dbReference>
<organism evidence="2 3">
    <name type="scientific">Clonostachys solani</name>
    <dbReference type="NCBI Taxonomy" id="160281"/>
    <lineage>
        <taxon>Eukaryota</taxon>
        <taxon>Fungi</taxon>
        <taxon>Dikarya</taxon>
        <taxon>Ascomycota</taxon>
        <taxon>Pezizomycotina</taxon>
        <taxon>Sordariomycetes</taxon>
        <taxon>Hypocreomycetidae</taxon>
        <taxon>Hypocreales</taxon>
        <taxon>Bionectriaceae</taxon>
        <taxon>Clonostachys</taxon>
    </lineage>
</organism>
<reference evidence="2" key="1">
    <citation type="submission" date="2021-10" db="EMBL/GenBank/DDBJ databases">
        <authorList>
            <person name="Piombo E."/>
        </authorList>
    </citation>
    <scope>NUCLEOTIDE SEQUENCE</scope>
</reference>
<name>A0A9N9ZIM1_9HYPO</name>
<comment type="caution">
    <text evidence="2">The sequence shown here is derived from an EMBL/GenBank/DDBJ whole genome shotgun (WGS) entry which is preliminary data.</text>
</comment>
<evidence type="ECO:0000259" key="1">
    <source>
        <dbReference type="Pfam" id="PF08740"/>
    </source>
</evidence>
<evidence type="ECO:0000313" key="2">
    <source>
        <dbReference type="EMBL" id="CAH0055880.1"/>
    </source>
</evidence>
<sequence>MTLLSNISPPLIQEALSQPMSILDLFIPGLSNITGVASQVLNGKMTIYTQLMCLFGLATLLKPYLSQLRDWLIEDFTSTVHIKQSDETYDMIQAWVSSHKLDDASRSILAKVMTKRKTQDDYDAHTKKTLQYAPWEGAFYF</sequence>
<proteinExistence type="predicted"/>
<dbReference type="EMBL" id="CABFOC020000062">
    <property type="protein sequence ID" value="CAH0055880.1"/>
    <property type="molecule type" value="Genomic_DNA"/>
</dbReference>
<dbReference type="InterPro" id="IPR014851">
    <property type="entry name" value="BCS1_N"/>
</dbReference>
<dbReference type="AlphaFoldDB" id="A0A9N9ZIM1"/>
<feature type="domain" description="BCS1 N-terminal" evidence="1">
    <location>
        <begin position="55"/>
        <end position="141"/>
    </location>
</feature>
<gene>
    <name evidence="2" type="ORF">CSOL1703_00018041</name>
</gene>